<comment type="caution">
    <text evidence="2">The sequence shown here is derived from an EMBL/GenBank/DDBJ whole genome shotgun (WGS) entry which is preliminary data.</text>
</comment>
<name>A0A7J8YZ75_9ROSI</name>
<organism evidence="2 3">
    <name type="scientific">Gossypium laxum</name>
    <dbReference type="NCBI Taxonomy" id="34288"/>
    <lineage>
        <taxon>Eukaryota</taxon>
        <taxon>Viridiplantae</taxon>
        <taxon>Streptophyta</taxon>
        <taxon>Embryophyta</taxon>
        <taxon>Tracheophyta</taxon>
        <taxon>Spermatophyta</taxon>
        <taxon>Magnoliopsida</taxon>
        <taxon>eudicotyledons</taxon>
        <taxon>Gunneridae</taxon>
        <taxon>Pentapetalae</taxon>
        <taxon>rosids</taxon>
        <taxon>malvids</taxon>
        <taxon>Malvales</taxon>
        <taxon>Malvaceae</taxon>
        <taxon>Malvoideae</taxon>
        <taxon>Gossypium</taxon>
    </lineage>
</organism>
<feature type="domain" description="Reverse transcriptase/retrotransposon-derived protein RNase H-like" evidence="1">
    <location>
        <begin position="117"/>
        <end position="164"/>
    </location>
</feature>
<reference evidence="2 3" key="1">
    <citation type="journal article" date="2019" name="Genome Biol. Evol.">
        <title>Insights into the evolution of the New World diploid cottons (Gossypium, subgenus Houzingenia) based on genome sequencing.</title>
        <authorList>
            <person name="Grover C.E."/>
            <person name="Arick M.A. 2nd"/>
            <person name="Thrash A."/>
            <person name="Conover J.L."/>
            <person name="Sanders W.S."/>
            <person name="Peterson D.G."/>
            <person name="Frelichowski J.E."/>
            <person name="Scheffler J.A."/>
            <person name="Scheffler B.E."/>
            <person name="Wendel J.F."/>
        </authorList>
    </citation>
    <scope>NUCLEOTIDE SEQUENCE [LARGE SCALE GENOMIC DNA]</scope>
    <source>
        <strain evidence="2">4</strain>
        <tissue evidence="2">Leaf</tissue>
    </source>
</reference>
<dbReference type="InterPro" id="IPR043502">
    <property type="entry name" value="DNA/RNA_pol_sf"/>
</dbReference>
<accession>A0A7J8YZ75</accession>
<dbReference type="Gene3D" id="3.10.10.10">
    <property type="entry name" value="HIV Type 1 Reverse Transcriptase, subunit A, domain 1"/>
    <property type="match status" value="1"/>
</dbReference>
<dbReference type="Proteomes" id="UP000593574">
    <property type="component" value="Unassembled WGS sequence"/>
</dbReference>
<keyword evidence="3" id="KW-1185">Reference proteome</keyword>
<gene>
    <name evidence="2" type="ORF">Golax_016622</name>
</gene>
<evidence type="ECO:0000313" key="3">
    <source>
        <dbReference type="Proteomes" id="UP000593574"/>
    </source>
</evidence>
<protein>
    <recommendedName>
        <fullName evidence="1">Reverse transcriptase/retrotransposon-derived protein RNase H-like domain-containing protein</fullName>
    </recommendedName>
</protein>
<feature type="non-terminal residue" evidence="2">
    <location>
        <position position="1"/>
    </location>
</feature>
<dbReference type="Pfam" id="PF17919">
    <property type="entry name" value="RT_RNaseH_2"/>
    <property type="match status" value="1"/>
</dbReference>
<sequence length="261" mass="29587">MYQLIVEPLWKYSVDTMSPSHKEFQDCPEQLDLANQAPKSPNPLLSLHALQGFLIVEFEDIFQTPTSLPPPRLYDHRISLIDESNVVKEMLQAGIIRDNNSLFASPVVMVKKKDVVEQTTFDQLKAAICQAPILALQNFQELFCVETDTSGQGVGAAITPYQQKWVAKMLGYDYSILYRKGAQNTMADALSKKPLDLTHQLLQCKCSFDSNWSTVCKRIIASYVTDKKLSQLCQDVQTQPQLHPKYSWHGTFLYRLGKVVV</sequence>
<dbReference type="EMBL" id="JABEZV010000001">
    <property type="protein sequence ID" value="MBA0704359.1"/>
    <property type="molecule type" value="Genomic_DNA"/>
</dbReference>
<dbReference type="PANTHER" id="PTHR34072">
    <property type="entry name" value="ENZYMATIC POLYPROTEIN-RELATED"/>
    <property type="match status" value="1"/>
</dbReference>
<dbReference type="SUPFAM" id="SSF56672">
    <property type="entry name" value="DNA/RNA polymerases"/>
    <property type="match status" value="1"/>
</dbReference>
<dbReference type="PANTHER" id="PTHR34072:SF52">
    <property type="entry name" value="RIBONUCLEASE H"/>
    <property type="match status" value="1"/>
</dbReference>
<proteinExistence type="predicted"/>
<evidence type="ECO:0000259" key="1">
    <source>
        <dbReference type="Pfam" id="PF17919"/>
    </source>
</evidence>
<dbReference type="InterPro" id="IPR041577">
    <property type="entry name" value="RT_RNaseH_2"/>
</dbReference>
<evidence type="ECO:0000313" key="2">
    <source>
        <dbReference type="EMBL" id="MBA0704359.1"/>
    </source>
</evidence>
<dbReference type="AlphaFoldDB" id="A0A7J8YZ75"/>